<evidence type="ECO:0000256" key="2">
    <source>
        <dbReference type="ARBA" id="ARBA00023125"/>
    </source>
</evidence>
<evidence type="ECO:0000259" key="4">
    <source>
        <dbReference type="PROSITE" id="PS01124"/>
    </source>
</evidence>
<dbReference type="GO" id="GO:0043565">
    <property type="term" value="F:sequence-specific DNA binding"/>
    <property type="evidence" value="ECO:0007669"/>
    <property type="project" value="InterPro"/>
</dbReference>
<dbReference type="InterPro" id="IPR018060">
    <property type="entry name" value="HTH_AraC"/>
</dbReference>
<dbReference type="PRINTS" id="PR00032">
    <property type="entry name" value="HTHARAC"/>
</dbReference>
<accession>A0A927F4Z7</accession>
<dbReference type="Proteomes" id="UP000622317">
    <property type="component" value="Unassembled WGS sequence"/>
</dbReference>
<keyword evidence="6" id="KW-1185">Reference proteome</keyword>
<proteinExistence type="predicted"/>
<dbReference type="Pfam" id="PF02311">
    <property type="entry name" value="AraC_binding"/>
    <property type="match status" value="1"/>
</dbReference>
<evidence type="ECO:0000313" key="6">
    <source>
        <dbReference type="Proteomes" id="UP000622317"/>
    </source>
</evidence>
<name>A0A927F4Z7_9BACT</name>
<organism evidence="5 6">
    <name type="scientific">Pelagicoccus enzymogenes</name>
    <dbReference type="NCBI Taxonomy" id="2773457"/>
    <lineage>
        <taxon>Bacteria</taxon>
        <taxon>Pseudomonadati</taxon>
        <taxon>Verrucomicrobiota</taxon>
        <taxon>Opitutia</taxon>
        <taxon>Puniceicoccales</taxon>
        <taxon>Pelagicoccaceae</taxon>
        <taxon>Pelagicoccus</taxon>
    </lineage>
</organism>
<evidence type="ECO:0000256" key="3">
    <source>
        <dbReference type="ARBA" id="ARBA00023163"/>
    </source>
</evidence>
<sequence length="307" mass="34026">MKPKTVSKLGLEGGSGSGVAQGELPSFISEQVEDGDYFFLNVSDSKQAGFSLACGGVERCASSYRLSRSEFRFIGIEYVISGSARVVVAGREFVARRGTLFGYRPNESLLIESLGDAPLVKGFIDLYGSRVEALFSRTAMAEGQPIQYAGTSWMEHNFRQIVARAKDGGAQAIQFCELTAEGLLLHASDEGELNRNRLSNSYSSYLKCRSEIQSNFREVDTVAELASRVGYDQAYISRLFQRFDHEGPYAYLTRTKMNEAARLLMHESLSVKEVGWAIGFHDPAHFSRVFKKTFGVSPKHFVGSVMR</sequence>
<keyword evidence="2" id="KW-0238">DNA-binding</keyword>
<dbReference type="GO" id="GO:0003700">
    <property type="term" value="F:DNA-binding transcription factor activity"/>
    <property type="evidence" value="ECO:0007669"/>
    <property type="project" value="InterPro"/>
</dbReference>
<protein>
    <submittedName>
        <fullName evidence="5">AraC family transcriptional regulator</fullName>
    </submittedName>
</protein>
<dbReference type="PANTHER" id="PTHR43280:SF31">
    <property type="entry name" value="TRANSCRIPTIONAL REGULATORY PROTEIN"/>
    <property type="match status" value="1"/>
</dbReference>
<dbReference type="Pfam" id="PF12833">
    <property type="entry name" value="HTH_18"/>
    <property type="match status" value="1"/>
</dbReference>
<dbReference type="InterPro" id="IPR009057">
    <property type="entry name" value="Homeodomain-like_sf"/>
</dbReference>
<dbReference type="InterPro" id="IPR020449">
    <property type="entry name" value="Tscrpt_reg_AraC-type_HTH"/>
</dbReference>
<gene>
    <name evidence="5" type="ORF">IEN85_03525</name>
</gene>
<dbReference type="InterPro" id="IPR018062">
    <property type="entry name" value="HTH_AraC-typ_CS"/>
</dbReference>
<evidence type="ECO:0000313" key="5">
    <source>
        <dbReference type="EMBL" id="MBD5778547.1"/>
    </source>
</evidence>
<reference evidence="5" key="1">
    <citation type="submission" date="2020-09" db="EMBL/GenBank/DDBJ databases">
        <title>Pelagicoccus enzymogenes sp. nov. with an EPS production, isolated from marine sediment.</title>
        <authorList>
            <person name="Feng X."/>
        </authorList>
    </citation>
    <scope>NUCLEOTIDE SEQUENCE</scope>
    <source>
        <strain evidence="5">NFK12</strain>
    </source>
</reference>
<dbReference type="InterPro" id="IPR037923">
    <property type="entry name" value="HTH-like"/>
</dbReference>
<dbReference type="Gene3D" id="1.10.10.60">
    <property type="entry name" value="Homeodomain-like"/>
    <property type="match status" value="2"/>
</dbReference>
<keyword evidence="3" id="KW-0804">Transcription</keyword>
<feature type="domain" description="HTH araC/xylS-type" evidence="4">
    <location>
        <begin position="206"/>
        <end position="304"/>
    </location>
</feature>
<dbReference type="PANTHER" id="PTHR43280">
    <property type="entry name" value="ARAC-FAMILY TRANSCRIPTIONAL REGULATOR"/>
    <property type="match status" value="1"/>
</dbReference>
<comment type="caution">
    <text evidence="5">The sequence shown here is derived from an EMBL/GenBank/DDBJ whole genome shotgun (WGS) entry which is preliminary data.</text>
</comment>
<dbReference type="AlphaFoldDB" id="A0A927F4Z7"/>
<dbReference type="InterPro" id="IPR003313">
    <property type="entry name" value="AraC-bd"/>
</dbReference>
<dbReference type="SUPFAM" id="SSF51215">
    <property type="entry name" value="Regulatory protein AraC"/>
    <property type="match status" value="1"/>
</dbReference>
<dbReference type="PROSITE" id="PS01124">
    <property type="entry name" value="HTH_ARAC_FAMILY_2"/>
    <property type="match status" value="1"/>
</dbReference>
<keyword evidence="1" id="KW-0805">Transcription regulation</keyword>
<evidence type="ECO:0000256" key="1">
    <source>
        <dbReference type="ARBA" id="ARBA00023015"/>
    </source>
</evidence>
<dbReference type="PROSITE" id="PS00041">
    <property type="entry name" value="HTH_ARAC_FAMILY_1"/>
    <property type="match status" value="1"/>
</dbReference>
<dbReference type="RefSeq" id="WP_191615683.1">
    <property type="nucleotide sequence ID" value="NZ_JACYFG010000006.1"/>
</dbReference>
<dbReference type="EMBL" id="JACYFG010000006">
    <property type="protein sequence ID" value="MBD5778547.1"/>
    <property type="molecule type" value="Genomic_DNA"/>
</dbReference>
<dbReference type="SMART" id="SM00342">
    <property type="entry name" value="HTH_ARAC"/>
    <property type="match status" value="1"/>
</dbReference>
<dbReference type="SUPFAM" id="SSF46689">
    <property type="entry name" value="Homeodomain-like"/>
    <property type="match status" value="1"/>
</dbReference>